<name>A0A7S2RPD7_9STRA</name>
<dbReference type="AlphaFoldDB" id="A0A7S2RPD7"/>
<accession>A0A7S2RPD7</accession>
<feature type="compositionally biased region" description="Low complexity" evidence="1">
    <location>
        <begin position="452"/>
        <end position="466"/>
    </location>
</feature>
<reference evidence="2" key="1">
    <citation type="submission" date="2021-01" db="EMBL/GenBank/DDBJ databases">
        <authorList>
            <person name="Corre E."/>
            <person name="Pelletier E."/>
            <person name="Niang G."/>
            <person name="Scheremetjew M."/>
            <person name="Finn R."/>
            <person name="Kale V."/>
            <person name="Holt S."/>
            <person name="Cochrane G."/>
            <person name="Meng A."/>
            <person name="Brown T."/>
            <person name="Cohen L."/>
        </authorList>
    </citation>
    <scope>NUCLEOTIDE SEQUENCE</scope>
    <source>
        <strain evidence="2">NY070348D</strain>
    </source>
</reference>
<evidence type="ECO:0000313" key="2">
    <source>
        <dbReference type="EMBL" id="CAD9676914.1"/>
    </source>
</evidence>
<sequence length="501" mass="55328">MSRKEASSMSGLVPKLSLAKTPMVKKDLKKSDAAPTDKSDKGSRKRRDATPRKGEQENKEIGKLSSEVATFETRLSKFFHLLRLYVEAVNEGRTGGDRIEVSYLTDNPDRLEDVYASKQLLTKEKVVELVSKPKVAAFQTVKLRDLDWDKSIMLLSWIHAQGVDKTVQAMQQMKSNQRGTQKRLAACKLGSQAKQAPVKSSPQVRADAARLSADIQMTETRLSKLFHLLRVYVDTLNMKKPDERVEVSYLSDNPDGIKDLYGSQQLLSNSTVLELISRDASEFEAFRKVKSGDLQWDSSIMLISWIHAQGADKTVQAMRKMKEIQRGSQKKLGINRSAPQILQTPVKPPGQTKGASGSRKQQKDNKTPGSGAFAWSSFQNSPHPKTLPTPKFLKAGSGGDDVPLGEEVVGKLGVPPPPQPSPTYRNRVMNILKQGEGYYEKPRNTIAPSPIRGGRTTSLSTRSGSSAGQEIGTRTEGQTTADSLHLDATNHLRQMLGVSQY</sequence>
<gene>
    <name evidence="2" type="ORF">QSP1433_LOCUS5588</name>
</gene>
<feature type="region of interest" description="Disordered" evidence="1">
    <location>
        <begin position="440"/>
        <end position="480"/>
    </location>
</feature>
<dbReference type="InterPro" id="IPR028322">
    <property type="entry name" value="PNRC-like_rgn"/>
</dbReference>
<dbReference type="Pfam" id="PF15365">
    <property type="entry name" value="PNRC"/>
    <property type="match status" value="1"/>
</dbReference>
<dbReference type="GO" id="GO:0016071">
    <property type="term" value="P:mRNA metabolic process"/>
    <property type="evidence" value="ECO:0007669"/>
    <property type="project" value="UniProtKB-ARBA"/>
</dbReference>
<feature type="region of interest" description="Disordered" evidence="1">
    <location>
        <begin position="321"/>
        <end position="387"/>
    </location>
</feature>
<protein>
    <submittedName>
        <fullName evidence="2">Uncharacterized protein</fullName>
    </submittedName>
</protein>
<evidence type="ECO:0000256" key="1">
    <source>
        <dbReference type="SAM" id="MobiDB-lite"/>
    </source>
</evidence>
<feature type="region of interest" description="Disordered" evidence="1">
    <location>
        <begin position="1"/>
        <end position="61"/>
    </location>
</feature>
<dbReference type="EMBL" id="HBHK01009048">
    <property type="protein sequence ID" value="CAD9676914.1"/>
    <property type="molecule type" value="Transcribed_RNA"/>
</dbReference>
<organism evidence="2">
    <name type="scientific">Mucochytrium quahogii</name>
    <dbReference type="NCBI Taxonomy" id="96639"/>
    <lineage>
        <taxon>Eukaryota</taxon>
        <taxon>Sar</taxon>
        <taxon>Stramenopiles</taxon>
        <taxon>Bigyra</taxon>
        <taxon>Labyrinthulomycetes</taxon>
        <taxon>Thraustochytrida</taxon>
        <taxon>Thraustochytriidae</taxon>
        <taxon>Mucochytrium</taxon>
    </lineage>
</organism>
<feature type="compositionally biased region" description="Basic and acidic residues" evidence="1">
    <location>
        <begin position="24"/>
        <end position="61"/>
    </location>
</feature>
<proteinExistence type="predicted"/>